<dbReference type="eggNOG" id="ENOG502S3Q3">
    <property type="taxonomic scope" value="Eukaryota"/>
</dbReference>
<dbReference type="EMBL" id="KB446545">
    <property type="protein sequence ID" value="EME39314.1"/>
    <property type="molecule type" value="Genomic_DNA"/>
</dbReference>
<dbReference type="OMA" id="CDGLIYS"/>
<dbReference type="Proteomes" id="UP000016933">
    <property type="component" value="Unassembled WGS sequence"/>
</dbReference>
<name>M2Y200_DOTSN</name>
<feature type="compositionally biased region" description="Acidic residues" evidence="1">
    <location>
        <begin position="55"/>
        <end position="65"/>
    </location>
</feature>
<evidence type="ECO:0000313" key="3">
    <source>
        <dbReference type="Proteomes" id="UP000016933"/>
    </source>
</evidence>
<feature type="compositionally biased region" description="Basic and acidic residues" evidence="1">
    <location>
        <begin position="33"/>
        <end position="47"/>
    </location>
</feature>
<dbReference type="HOGENOM" id="CLU_044743_0_0_1"/>
<reference evidence="3" key="1">
    <citation type="journal article" date="2012" name="PLoS Genet.">
        <title>The genomes of the fungal plant pathogens Cladosporium fulvum and Dothistroma septosporum reveal adaptation to different hosts and lifestyles but also signatures of common ancestry.</title>
        <authorList>
            <person name="de Wit P.J.G.M."/>
            <person name="van der Burgt A."/>
            <person name="Oekmen B."/>
            <person name="Stergiopoulos I."/>
            <person name="Abd-Elsalam K.A."/>
            <person name="Aerts A.L."/>
            <person name="Bahkali A.H."/>
            <person name="Beenen H.G."/>
            <person name="Chettri P."/>
            <person name="Cox M.P."/>
            <person name="Datema E."/>
            <person name="de Vries R.P."/>
            <person name="Dhillon B."/>
            <person name="Ganley A.R."/>
            <person name="Griffiths S.A."/>
            <person name="Guo Y."/>
            <person name="Hamelin R.C."/>
            <person name="Henrissat B."/>
            <person name="Kabir M.S."/>
            <person name="Jashni M.K."/>
            <person name="Kema G."/>
            <person name="Klaubauf S."/>
            <person name="Lapidus A."/>
            <person name="Levasseur A."/>
            <person name="Lindquist E."/>
            <person name="Mehrabi R."/>
            <person name="Ohm R.A."/>
            <person name="Owen T.J."/>
            <person name="Salamov A."/>
            <person name="Schwelm A."/>
            <person name="Schijlen E."/>
            <person name="Sun H."/>
            <person name="van den Burg H.A."/>
            <person name="van Ham R.C.H.J."/>
            <person name="Zhang S."/>
            <person name="Goodwin S.B."/>
            <person name="Grigoriev I.V."/>
            <person name="Collemare J."/>
            <person name="Bradshaw R.E."/>
        </authorList>
    </citation>
    <scope>NUCLEOTIDE SEQUENCE [LARGE SCALE GENOMIC DNA]</scope>
    <source>
        <strain evidence="3">NZE10 / CBS 128990</strain>
    </source>
</reference>
<evidence type="ECO:0000313" key="2">
    <source>
        <dbReference type="EMBL" id="EME39314.1"/>
    </source>
</evidence>
<evidence type="ECO:0000256" key="1">
    <source>
        <dbReference type="SAM" id="MobiDB-lite"/>
    </source>
</evidence>
<reference evidence="2 3" key="2">
    <citation type="journal article" date="2012" name="PLoS Pathog.">
        <title>Diverse lifestyles and strategies of plant pathogenesis encoded in the genomes of eighteen Dothideomycetes fungi.</title>
        <authorList>
            <person name="Ohm R.A."/>
            <person name="Feau N."/>
            <person name="Henrissat B."/>
            <person name="Schoch C.L."/>
            <person name="Horwitz B.A."/>
            <person name="Barry K.W."/>
            <person name="Condon B.J."/>
            <person name="Copeland A.C."/>
            <person name="Dhillon B."/>
            <person name="Glaser F."/>
            <person name="Hesse C.N."/>
            <person name="Kosti I."/>
            <person name="LaButti K."/>
            <person name="Lindquist E.A."/>
            <person name="Lucas S."/>
            <person name="Salamov A.A."/>
            <person name="Bradshaw R.E."/>
            <person name="Ciuffetti L."/>
            <person name="Hamelin R.C."/>
            <person name="Kema G.H.J."/>
            <person name="Lawrence C."/>
            <person name="Scott J.A."/>
            <person name="Spatafora J.W."/>
            <person name="Turgeon B.G."/>
            <person name="de Wit P.J.G.M."/>
            <person name="Zhong S."/>
            <person name="Goodwin S.B."/>
            <person name="Grigoriev I.V."/>
        </authorList>
    </citation>
    <scope>NUCLEOTIDE SEQUENCE [LARGE SCALE GENOMIC DNA]</scope>
    <source>
        <strain evidence="3">NZE10 / CBS 128990</strain>
    </source>
</reference>
<gene>
    <name evidence="2" type="ORF">DOTSEDRAFT_75137</name>
</gene>
<dbReference type="OrthoDB" id="441517at2759"/>
<proteinExistence type="predicted"/>
<feature type="region of interest" description="Disordered" evidence="1">
    <location>
        <begin position="1"/>
        <end position="124"/>
    </location>
</feature>
<feature type="region of interest" description="Disordered" evidence="1">
    <location>
        <begin position="206"/>
        <end position="261"/>
    </location>
</feature>
<feature type="compositionally biased region" description="Polar residues" evidence="1">
    <location>
        <begin position="108"/>
        <end position="123"/>
    </location>
</feature>
<organism evidence="2 3">
    <name type="scientific">Dothistroma septosporum (strain NZE10 / CBS 128990)</name>
    <name type="common">Red band needle blight fungus</name>
    <name type="synonym">Mycosphaerella pini</name>
    <dbReference type="NCBI Taxonomy" id="675120"/>
    <lineage>
        <taxon>Eukaryota</taxon>
        <taxon>Fungi</taxon>
        <taxon>Dikarya</taxon>
        <taxon>Ascomycota</taxon>
        <taxon>Pezizomycotina</taxon>
        <taxon>Dothideomycetes</taxon>
        <taxon>Dothideomycetidae</taxon>
        <taxon>Mycosphaerellales</taxon>
        <taxon>Mycosphaerellaceae</taxon>
        <taxon>Dothistroma</taxon>
    </lineage>
</organism>
<dbReference type="STRING" id="675120.M2Y200"/>
<accession>M2Y200</accession>
<protein>
    <submittedName>
        <fullName evidence="2">Uncharacterized protein</fullName>
    </submittedName>
</protein>
<dbReference type="AlphaFoldDB" id="M2Y200"/>
<sequence>MSNGKPKPGIPSWQRTAQTRPAPTEDPVYSQPEESHGQQETAAELKEVTVAPVPTEDDVDVDSEENAAKPSESTSNDPQPAAGAQAESGSSFGVSDFETFTQHDRQQSRPVATSSQPTQQTSAAPPIITYPEFLVEAHKPPPLITPSRVLHFTYGAGAVAALLYGTSKWILNPMQDSLSEARHDFLTHSQSKVDELNERLSKIVTKIPGPKKDGTSSEIDADEADSITSDPTELYHRDMGTQTSPPPTRRSSLPGGATQVKKDPVTYQVGALEIMKNHLDELATRSEKTADANKDRQETMNKLSHYLDGLTYGGGSYVWQTSEDATALKSGNEGKNDEIENFKKEIRAVKGLMLSAKRFPARPVAGAA</sequence>
<keyword evidence="3" id="KW-1185">Reference proteome</keyword>